<name>A0A1B3WDC7_9FIRM</name>
<dbReference type="AlphaFoldDB" id="A0A1B3WDC7"/>
<gene>
    <name evidence="9" type="ORF">BCB69_02615</name>
</gene>
<dbReference type="Proteomes" id="UP000094757">
    <property type="component" value="Chromosome"/>
</dbReference>
<evidence type="ECO:0000256" key="6">
    <source>
        <dbReference type="ARBA" id="ARBA00023315"/>
    </source>
</evidence>
<dbReference type="STRING" id="39950.BCB69_02615"/>
<evidence type="ECO:0000256" key="1">
    <source>
        <dbReference type="ARBA" id="ARBA00012156"/>
    </source>
</evidence>
<keyword evidence="4" id="KW-0479">Metal-binding</keyword>
<dbReference type="Pfam" id="PF00814">
    <property type="entry name" value="TsaD"/>
    <property type="match status" value="1"/>
</dbReference>
<dbReference type="GO" id="GO:0046872">
    <property type="term" value="F:metal ion binding"/>
    <property type="evidence" value="ECO:0007669"/>
    <property type="project" value="UniProtKB-KW"/>
</dbReference>
<dbReference type="EMBL" id="CP017037">
    <property type="protein sequence ID" value="AOH38960.1"/>
    <property type="molecule type" value="Genomic_DNA"/>
</dbReference>
<evidence type="ECO:0000256" key="4">
    <source>
        <dbReference type="ARBA" id="ARBA00022723"/>
    </source>
</evidence>
<sequence length="320" mass="35535">MARFIGIDTSCYTTSVAIFDSQEGIVTEERLLLCVKEGHRGLAQSEMVYQHVRNLPYLFDKIKNEMHSIQGIGVSAFPRRRADSYMPAFLVGKGAAEILTMAYHVPIFYFSHQENHALAAMINAPHLWLQPFYMMHLSGGTQDILSVTWQQNVMNISELMTSIDITAGQLIDRVGVKLGLPFPAGKHLEQLAKNSTFPCIFPVAKIKNAFSFSGVETSIQNTILKQEAAPADIAKGVLVCIAEALKKQLLAYRFEKSRTLIAIGGVMANTYLRNVITEICKEKGLNLLLADNQYSSDNATGNAFGAYMQLKNSNIHIERD</sequence>
<dbReference type="PANTHER" id="PTHR11735">
    <property type="entry name" value="TRNA N6-ADENOSINE THREONYLCARBAMOYLTRANSFERASE"/>
    <property type="match status" value="1"/>
</dbReference>
<evidence type="ECO:0000256" key="3">
    <source>
        <dbReference type="ARBA" id="ARBA00022694"/>
    </source>
</evidence>
<dbReference type="GO" id="GO:0061711">
    <property type="term" value="F:tRNA N(6)-L-threonylcarbamoyladenine synthase activity"/>
    <property type="evidence" value="ECO:0007669"/>
    <property type="project" value="UniProtKB-EC"/>
</dbReference>
<dbReference type="Gene3D" id="3.30.420.40">
    <property type="match status" value="2"/>
</dbReference>
<dbReference type="RefSeq" id="WP_022513417.1">
    <property type="nucleotide sequence ID" value="NZ_CP017037.1"/>
</dbReference>
<keyword evidence="5" id="KW-0408">Iron</keyword>
<comment type="catalytic activity">
    <reaction evidence="7">
        <text>L-threonylcarbamoyladenylate + adenosine(37) in tRNA = N(6)-L-threonylcarbamoyladenosine(37) in tRNA + AMP + H(+)</text>
        <dbReference type="Rhea" id="RHEA:37059"/>
        <dbReference type="Rhea" id="RHEA-COMP:10162"/>
        <dbReference type="Rhea" id="RHEA-COMP:10163"/>
        <dbReference type="ChEBI" id="CHEBI:15378"/>
        <dbReference type="ChEBI" id="CHEBI:73682"/>
        <dbReference type="ChEBI" id="CHEBI:74411"/>
        <dbReference type="ChEBI" id="CHEBI:74418"/>
        <dbReference type="ChEBI" id="CHEBI:456215"/>
        <dbReference type="EC" id="2.3.1.234"/>
    </reaction>
</comment>
<evidence type="ECO:0000256" key="5">
    <source>
        <dbReference type="ARBA" id="ARBA00023004"/>
    </source>
</evidence>
<dbReference type="GO" id="GO:0008033">
    <property type="term" value="P:tRNA processing"/>
    <property type="evidence" value="ECO:0007669"/>
    <property type="project" value="UniProtKB-KW"/>
</dbReference>
<evidence type="ECO:0000313" key="9">
    <source>
        <dbReference type="EMBL" id="AOH38960.1"/>
    </source>
</evidence>
<accession>A0A1B3WDC7</accession>
<feature type="domain" description="Gcp-like" evidence="8">
    <location>
        <begin position="86"/>
        <end position="300"/>
    </location>
</feature>
<organism evidence="9 10">
    <name type="scientific">Dialister pneumosintes</name>
    <dbReference type="NCBI Taxonomy" id="39950"/>
    <lineage>
        <taxon>Bacteria</taxon>
        <taxon>Bacillati</taxon>
        <taxon>Bacillota</taxon>
        <taxon>Negativicutes</taxon>
        <taxon>Veillonellales</taxon>
        <taxon>Veillonellaceae</taxon>
        <taxon>Dialister</taxon>
    </lineage>
</organism>
<dbReference type="PANTHER" id="PTHR11735:SF6">
    <property type="entry name" value="TRNA N6-ADENOSINE THREONYLCARBAMOYLTRANSFERASE, MITOCHONDRIAL"/>
    <property type="match status" value="1"/>
</dbReference>
<dbReference type="InterPro" id="IPR000905">
    <property type="entry name" value="Gcp-like_dom"/>
</dbReference>
<dbReference type="KEGG" id="dpn:BCB69_02615"/>
<dbReference type="PRINTS" id="PR00789">
    <property type="entry name" value="OSIALOPTASE"/>
</dbReference>
<evidence type="ECO:0000256" key="2">
    <source>
        <dbReference type="ARBA" id="ARBA00022679"/>
    </source>
</evidence>
<evidence type="ECO:0000259" key="8">
    <source>
        <dbReference type="Pfam" id="PF00814"/>
    </source>
</evidence>
<keyword evidence="2" id="KW-0808">Transferase</keyword>
<reference evidence="10" key="1">
    <citation type="submission" date="2016-08" db="EMBL/GenBank/DDBJ databases">
        <authorList>
            <person name="Holder M.E."/>
            <person name="Ajami N.J."/>
            <person name="Petrosino J.F."/>
        </authorList>
    </citation>
    <scope>NUCLEOTIDE SEQUENCE [LARGE SCALE GENOMIC DNA]</scope>
    <source>
        <strain evidence="10">F0677</strain>
    </source>
</reference>
<keyword evidence="9" id="KW-0645">Protease</keyword>
<dbReference type="SUPFAM" id="SSF53067">
    <property type="entry name" value="Actin-like ATPase domain"/>
    <property type="match status" value="1"/>
</dbReference>
<dbReference type="InterPro" id="IPR017861">
    <property type="entry name" value="KAE1/TsaD"/>
</dbReference>
<keyword evidence="6" id="KW-0012">Acyltransferase</keyword>
<dbReference type="GO" id="GO:0008233">
    <property type="term" value="F:peptidase activity"/>
    <property type="evidence" value="ECO:0007669"/>
    <property type="project" value="UniProtKB-KW"/>
</dbReference>
<protein>
    <recommendedName>
        <fullName evidence="1">N(6)-L-threonylcarbamoyladenine synthase</fullName>
        <ecNumber evidence="1">2.3.1.234</ecNumber>
    </recommendedName>
</protein>
<evidence type="ECO:0000313" key="10">
    <source>
        <dbReference type="Proteomes" id="UP000094757"/>
    </source>
</evidence>
<dbReference type="EC" id="2.3.1.234" evidence="1"/>
<keyword evidence="9" id="KW-0378">Hydrolase</keyword>
<evidence type="ECO:0000256" key="7">
    <source>
        <dbReference type="ARBA" id="ARBA00048117"/>
    </source>
</evidence>
<proteinExistence type="predicted"/>
<dbReference type="InterPro" id="IPR043129">
    <property type="entry name" value="ATPase_NBD"/>
</dbReference>
<dbReference type="GO" id="GO:0006508">
    <property type="term" value="P:proteolysis"/>
    <property type="evidence" value="ECO:0007669"/>
    <property type="project" value="UniProtKB-KW"/>
</dbReference>
<keyword evidence="3" id="KW-0819">tRNA processing</keyword>